<organism evidence="2 3">
    <name type="scientific">Photobacterium jeanii</name>
    <dbReference type="NCBI Taxonomy" id="858640"/>
    <lineage>
        <taxon>Bacteria</taxon>
        <taxon>Pseudomonadati</taxon>
        <taxon>Pseudomonadota</taxon>
        <taxon>Gammaproteobacteria</taxon>
        <taxon>Vibrionales</taxon>
        <taxon>Vibrionaceae</taxon>
        <taxon>Photobacterium</taxon>
    </lineage>
</organism>
<dbReference type="OrthoDB" id="51325at2"/>
<name>A0A178KKY2_9GAMM</name>
<feature type="domain" description="Orc1-like AAA ATPase" evidence="1">
    <location>
        <begin position="245"/>
        <end position="396"/>
    </location>
</feature>
<dbReference type="InterPro" id="IPR041664">
    <property type="entry name" value="AAA_16"/>
</dbReference>
<evidence type="ECO:0000259" key="1">
    <source>
        <dbReference type="Pfam" id="PF13191"/>
    </source>
</evidence>
<dbReference type="RefSeq" id="WP_068326661.1">
    <property type="nucleotide sequence ID" value="NZ_LVHF01000012.1"/>
</dbReference>
<dbReference type="CDD" id="cd00093">
    <property type="entry name" value="HTH_XRE"/>
    <property type="match status" value="1"/>
</dbReference>
<comment type="caution">
    <text evidence="2">The sequence shown here is derived from an EMBL/GenBank/DDBJ whole genome shotgun (WGS) entry which is preliminary data.</text>
</comment>
<keyword evidence="3" id="KW-1185">Reference proteome</keyword>
<evidence type="ECO:0000313" key="3">
    <source>
        <dbReference type="Proteomes" id="UP000078503"/>
    </source>
</evidence>
<sequence>MTATILIDGNKLKQLRDNLALSQEGLEYACSQKKGCSVSIATIKRAELGHPLSRRTAARLAKFFSIEIDELLKASEPSWDAPFEVKAVSSNEYCDAVVLWFRSADNQQISQLMEALKPFPLLLNQRIGNTVILALPFRFNEQLTSLPIQQLLLSLSERSHYYTGLVCLHRLARSAITTSDDQWIIDEFQIQSISDLASQLTPQQLAISDSISCLSEVYFDYQPANNIDGFKLLSAQKQNKGDVTFGRDYERQQFAHAVKHCEADNAEGIVFVSGYQGVGKTHLMSTFGWDAQQHGCQVIQLNLALSLLDMPRAVTQLSGLLKAVTDGSLQNERVGNEIKKHPYLNQFAALRVGCSKGQSCAPLVVMLDDFHLLDRQTITQLQLLMATQSSQAILWVLSFQPCSAMAEFIEQLKYLKVNQTHLALSPLEQKAMIQIANNYSEVDEANKEAYLQMARGYPFVVNQLLLNHNKAQRFPETIMRPLCTELKLLSPSLRATMAMVTFSDGALPMSSYQQVFANADTLISSLCQQGLVCINFAQKVSLTSPLPALLVDDWLSDKEKQSAYIVSAQQLEECQAELTIDEVMKQGQYFALGGNWFSAARCCWVCGQRQLQHEEYAKAKKHLELGLEYLQKAPTDDAVNTLVLDIRLSLASITRINFGWVSHCTLLAYQNCIRLAEQQTCNKRYCIALAGLWVTQLMATEFELSIQTANKILALAEKEKDPLCISQAHSFLANSLFWKAEHEQTIEHARLAIGYANYASEDVIGASIGVDSKVLACCFGALSSSVIEDNDNLHYFQFLMHSVTEKESPFNFAIYLQGQIWLAYHQRNSHEVVRLAEQLLAHSKQYNFPFYKGVAMLFLGWGLYFTQNAMNALAMIEEGYCHWLGASGDQIAFSLYSLIAAEVLIHQSHQDKAQTRLETALLKAEATGECVYLVPIQTYLTQCRMSSKRRVGPNTINEEVAVYSNLSQPNPPLANSNAQNEALFKDVGWYINESTVLN</sequence>
<evidence type="ECO:0000313" key="2">
    <source>
        <dbReference type="EMBL" id="OAN17635.1"/>
    </source>
</evidence>
<dbReference type="Gene3D" id="3.40.50.300">
    <property type="entry name" value="P-loop containing nucleotide triphosphate hydrolases"/>
    <property type="match status" value="1"/>
</dbReference>
<dbReference type="STRING" id="858640.A3K86_01560"/>
<accession>A0A178KKY2</accession>
<dbReference type="InterPro" id="IPR001387">
    <property type="entry name" value="Cro/C1-type_HTH"/>
</dbReference>
<gene>
    <name evidence="2" type="ORF">A3K86_01560</name>
</gene>
<proteinExistence type="predicted"/>
<protein>
    <recommendedName>
        <fullName evidence="1">Orc1-like AAA ATPase domain-containing protein</fullName>
    </recommendedName>
</protein>
<dbReference type="Gene3D" id="1.10.260.40">
    <property type="entry name" value="lambda repressor-like DNA-binding domains"/>
    <property type="match status" value="1"/>
</dbReference>
<dbReference type="Pfam" id="PF13191">
    <property type="entry name" value="AAA_16"/>
    <property type="match status" value="1"/>
</dbReference>
<dbReference type="EMBL" id="LVHF01000012">
    <property type="protein sequence ID" value="OAN17635.1"/>
    <property type="molecule type" value="Genomic_DNA"/>
</dbReference>
<dbReference type="Proteomes" id="UP000078503">
    <property type="component" value="Unassembled WGS sequence"/>
</dbReference>
<dbReference type="InterPro" id="IPR010982">
    <property type="entry name" value="Lambda_DNA-bd_dom_sf"/>
</dbReference>
<dbReference type="AlphaFoldDB" id="A0A178KKY2"/>
<dbReference type="GO" id="GO:0003677">
    <property type="term" value="F:DNA binding"/>
    <property type="evidence" value="ECO:0007669"/>
    <property type="project" value="InterPro"/>
</dbReference>
<reference evidence="2 3" key="1">
    <citation type="submission" date="2016-03" db="EMBL/GenBank/DDBJ databases">
        <title>Photobacterium proteolyticum sp. nov. a protease producing bacterium isolated from ocean sediments of Laizhou Bay.</title>
        <authorList>
            <person name="Li Y."/>
        </authorList>
    </citation>
    <scope>NUCLEOTIDE SEQUENCE [LARGE SCALE GENOMIC DNA]</scope>
    <source>
        <strain evidence="2 3">R-40508</strain>
    </source>
</reference>
<dbReference type="SUPFAM" id="SSF52540">
    <property type="entry name" value="P-loop containing nucleoside triphosphate hydrolases"/>
    <property type="match status" value="1"/>
</dbReference>
<dbReference type="InterPro" id="IPR027417">
    <property type="entry name" value="P-loop_NTPase"/>
</dbReference>